<name>A0A226D8Q8_FOLCA</name>
<protein>
    <submittedName>
        <fullName evidence="7">Protein lifeguard 1</fullName>
    </submittedName>
</protein>
<evidence type="ECO:0000256" key="4">
    <source>
        <dbReference type="ARBA" id="ARBA00023136"/>
    </source>
</evidence>
<evidence type="ECO:0000313" key="7">
    <source>
        <dbReference type="EMBL" id="OXA41137.1"/>
    </source>
</evidence>
<dbReference type="Pfam" id="PF01027">
    <property type="entry name" value="Bax1-I"/>
    <property type="match status" value="1"/>
</dbReference>
<feature type="transmembrane region" description="Helical" evidence="5">
    <location>
        <begin position="150"/>
        <end position="169"/>
    </location>
</feature>
<accession>A0A226D8Q8</accession>
<feature type="transmembrane region" description="Helical" evidence="5">
    <location>
        <begin position="211"/>
        <end position="231"/>
    </location>
</feature>
<comment type="subcellular location">
    <subcellularLocation>
        <location evidence="1">Membrane</location>
        <topology evidence="1">Multi-pass membrane protein</topology>
    </subcellularLocation>
</comment>
<feature type="transmembrane region" description="Helical" evidence="5">
    <location>
        <begin position="58"/>
        <end position="78"/>
    </location>
</feature>
<gene>
    <name evidence="7" type="ORF">Fcan01_24098</name>
</gene>
<dbReference type="InterPro" id="IPR006214">
    <property type="entry name" value="Bax_inhibitor_1-related"/>
</dbReference>
<feature type="region of interest" description="Disordered" evidence="6">
    <location>
        <begin position="1"/>
        <end position="29"/>
    </location>
</feature>
<feature type="transmembrane region" description="Helical" evidence="5">
    <location>
        <begin position="252"/>
        <end position="278"/>
    </location>
</feature>
<feature type="compositionally biased region" description="Polar residues" evidence="6">
    <location>
        <begin position="20"/>
        <end position="29"/>
    </location>
</feature>
<reference evidence="7 8" key="1">
    <citation type="submission" date="2015-12" db="EMBL/GenBank/DDBJ databases">
        <title>The genome of Folsomia candida.</title>
        <authorList>
            <person name="Faddeeva A."/>
            <person name="Derks M.F."/>
            <person name="Anvar Y."/>
            <person name="Smit S."/>
            <person name="Van Straalen N."/>
            <person name="Roelofs D."/>
        </authorList>
    </citation>
    <scope>NUCLEOTIDE SEQUENCE [LARGE SCALE GENOMIC DNA]</scope>
    <source>
        <strain evidence="7 8">VU population</strain>
        <tissue evidence="7">Whole body</tissue>
    </source>
</reference>
<feature type="transmembrane region" description="Helical" evidence="5">
    <location>
        <begin position="90"/>
        <end position="111"/>
    </location>
</feature>
<dbReference type="AlphaFoldDB" id="A0A226D8Q8"/>
<dbReference type="Proteomes" id="UP000198287">
    <property type="component" value="Unassembled WGS sequence"/>
</dbReference>
<evidence type="ECO:0000256" key="1">
    <source>
        <dbReference type="ARBA" id="ARBA00004141"/>
    </source>
</evidence>
<dbReference type="PANTHER" id="PTHR23291:SF47">
    <property type="entry name" value="TRANSMEMBRANE BAX INHIBITOR MOTIF CONTAINING 7"/>
    <property type="match status" value="1"/>
</dbReference>
<keyword evidence="4 5" id="KW-0472">Membrane</keyword>
<dbReference type="EMBL" id="LNIX01000030">
    <property type="protein sequence ID" value="OXA41137.1"/>
    <property type="molecule type" value="Genomic_DNA"/>
</dbReference>
<sequence>MEMVSYKPSGEMHMVENDPRISNPSSTPPKSYQVDVKTLEDSFVFSTATIRQGFVRKVFSILLLQIVTTFGVVTLVTFSDSVRDALRNLTFIYVSIPSVILDLCLIIFILVKPERMKTTPINYIGLLVVTMATTFPIGVGTSYVEIKYAVLFPTGLIVTSTLSVLLFCLQSRKELSCLSGFLISTLSLVLTAVLLFFAFRVENVEKEREMGTILGVAVVMTILLEMLWIGLIRGIIFGDKNRYGTRCSEEDYILAAVLLYVVVILIFLVILLIILLIVGSGKGGSNTCAGCGSCGCHGGCGLWTCPMFGRTRACNEQRREGCVPGENGGVS</sequence>
<comment type="similarity">
    <text evidence="5">Belongs to the BI1 family.</text>
</comment>
<keyword evidence="2 5" id="KW-0812">Transmembrane</keyword>
<proteinExistence type="inferred from homology"/>
<feature type="transmembrane region" description="Helical" evidence="5">
    <location>
        <begin position="181"/>
        <end position="199"/>
    </location>
</feature>
<evidence type="ECO:0000256" key="6">
    <source>
        <dbReference type="SAM" id="MobiDB-lite"/>
    </source>
</evidence>
<evidence type="ECO:0000256" key="5">
    <source>
        <dbReference type="RuleBase" id="RU004379"/>
    </source>
</evidence>
<evidence type="ECO:0000313" key="8">
    <source>
        <dbReference type="Proteomes" id="UP000198287"/>
    </source>
</evidence>
<evidence type="ECO:0000256" key="2">
    <source>
        <dbReference type="ARBA" id="ARBA00022692"/>
    </source>
</evidence>
<evidence type="ECO:0000256" key="3">
    <source>
        <dbReference type="ARBA" id="ARBA00022989"/>
    </source>
</evidence>
<organism evidence="7 8">
    <name type="scientific">Folsomia candida</name>
    <name type="common">Springtail</name>
    <dbReference type="NCBI Taxonomy" id="158441"/>
    <lineage>
        <taxon>Eukaryota</taxon>
        <taxon>Metazoa</taxon>
        <taxon>Ecdysozoa</taxon>
        <taxon>Arthropoda</taxon>
        <taxon>Hexapoda</taxon>
        <taxon>Collembola</taxon>
        <taxon>Entomobryomorpha</taxon>
        <taxon>Isotomoidea</taxon>
        <taxon>Isotomidae</taxon>
        <taxon>Proisotominae</taxon>
        <taxon>Folsomia</taxon>
    </lineage>
</organism>
<dbReference type="OrthoDB" id="7933078at2759"/>
<dbReference type="PANTHER" id="PTHR23291">
    <property type="entry name" value="BAX INHIBITOR-RELATED"/>
    <property type="match status" value="1"/>
</dbReference>
<feature type="transmembrane region" description="Helical" evidence="5">
    <location>
        <begin position="123"/>
        <end position="144"/>
    </location>
</feature>
<keyword evidence="8" id="KW-1185">Reference proteome</keyword>
<dbReference type="GO" id="GO:0016020">
    <property type="term" value="C:membrane"/>
    <property type="evidence" value="ECO:0007669"/>
    <property type="project" value="UniProtKB-SubCell"/>
</dbReference>
<comment type="caution">
    <text evidence="7">The sequence shown here is derived from an EMBL/GenBank/DDBJ whole genome shotgun (WGS) entry which is preliminary data.</text>
</comment>
<keyword evidence="3 5" id="KW-1133">Transmembrane helix</keyword>